<comment type="caution">
    <text evidence="1">The sequence shown here is derived from an EMBL/GenBank/DDBJ whole genome shotgun (WGS) entry which is preliminary data.</text>
</comment>
<name>A0A4U1BE52_9GAMM</name>
<evidence type="ECO:0008006" key="3">
    <source>
        <dbReference type="Google" id="ProtNLM"/>
    </source>
</evidence>
<dbReference type="Proteomes" id="UP000305674">
    <property type="component" value="Unassembled WGS sequence"/>
</dbReference>
<accession>A0A4U1BE52</accession>
<dbReference type="AlphaFoldDB" id="A0A4U1BE52"/>
<dbReference type="OrthoDB" id="6106106at2"/>
<keyword evidence="2" id="KW-1185">Reference proteome</keyword>
<proteinExistence type="predicted"/>
<sequence length="83" mass="9148">MARPNPTLPSRSVTISCNYCRTELLRYRKGGSGALVKCFLERVTEDHTQSPGICPGCGRQFARQTLIRGVPALKMVGGKVRVR</sequence>
<protein>
    <recommendedName>
        <fullName evidence="3">Zn-ribbon motif protein</fullName>
    </recommendedName>
</protein>
<evidence type="ECO:0000313" key="2">
    <source>
        <dbReference type="Proteomes" id="UP000305674"/>
    </source>
</evidence>
<dbReference type="EMBL" id="SWCI01000004">
    <property type="protein sequence ID" value="TKB49322.1"/>
    <property type="molecule type" value="Genomic_DNA"/>
</dbReference>
<dbReference type="RefSeq" id="WP_136852690.1">
    <property type="nucleotide sequence ID" value="NZ_SWCI01000004.1"/>
</dbReference>
<reference evidence="1 2" key="1">
    <citation type="submission" date="2019-04" db="EMBL/GenBank/DDBJ databases">
        <authorList>
            <person name="Hwang J.C."/>
        </authorList>
    </citation>
    <scope>NUCLEOTIDE SEQUENCE [LARGE SCALE GENOMIC DNA]</scope>
    <source>
        <strain evidence="1 2">IMCC35001</strain>
    </source>
</reference>
<gene>
    <name evidence="1" type="ORF">FCL40_08280</name>
</gene>
<organism evidence="1 2">
    <name type="scientific">Ferrimonas sediminicola</name>
    <dbReference type="NCBI Taxonomy" id="2569538"/>
    <lineage>
        <taxon>Bacteria</taxon>
        <taxon>Pseudomonadati</taxon>
        <taxon>Pseudomonadota</taxon>
        <taxon>Gammaproteobacteria</taxon>
        <taxon>Alteromonadales</taxon>
        <taxon>Ferrimonadaceae</taxon>
        <taxon>Ferrimonas</taxon>
    </lineage>
</organism>
<evidence type="ECO:0000313" key="1">
    <source>
        <dbReference type="EMBL" id="TKB49322.1"/>
    </source>
</evidence>